<dbReference type="InterPro" id="IPR009003">
    <property type="entry name" value="Peptidase_S1_PA"/>
</dbReference>
<dbReference type="GO" id="GO:0005794">
    <property type="term" value="C:Golgi apparatus"/>
    <property type="evidence" value="ECO:0007669"/>
    <property type="project" value="Ensembl"/>
</dbReference>
<proteinExistence type="predicted"/>
<dbReference type="Gene3D" id="2.40.10.10">
    <property type="entry name" value="Trypsin-like serine proteases"/>
    <property type="match status" value="2"/>
</dbReference>
<dbReference type="GeneID" id="102011555"/>
<evidence type="ECO:0000256" key="2">
    <source>
        <dbReference type="ARBA" id="ARBA00022525"/>
    </source>
</evidence>
<dbReference type="InterPro" id="IPR001254">
    <property type="entry name" value="Trypsin_dom"/>
</dbReference>
<dbReference type="SMART" id="SM00020">
    <property type="entry name" value="Tryp_SPc"/>
    <property type="match status" value="1"/>
</dbReference>
<evidence type="ECO:0000256" key="3">
    <source>
        <dbReference type="ARBA" id="ARBA00022729"/>
    </source>
</evidence>
<keyword evidence="4" id="KW-1015">Disulfide bond</keyword>
<evidence type="ECO:0000313" key="7">
    <source>
        <dbReference type="Proteomes" id="UP000694398"/>
    </source>
</evidence>
<dbReference type="PRINTS" id="PR00722">
    <property type="entry name" value="CHYMOTRYPSIN"/>
</dbReference>
<dbReference type="OrthoDB" id="10061449at2759"/>
<reference evidence="6" key="2">
    <citation type="submission" date="2025-09" db="UniProtKB">
        <authorList>
            <consortium name="Ensembl"/>
        </authorList>
    </citation>
    <scope>IDENTIFICATION</scope>
</reference>
<gene>
    <name evidence="6" type="primary">LOC102011555</name>
</gene>
<accession>A0A8C2UN64</accession>
<dbReference type="GO" id="GO:0006508">
    <property type="term" value="P:proteolysis"/>
    <property type="evidence" value="ECO:0007669"/>
    <property type="project" value="InterPro"/>
</dbReference>
<dbReference type="InterPro" id="IPR018114">
    <property type="entry name" value="TRYPSIN_HIS"/>
</dbReference>
<feature type="domain" description="Peptidase S1" evidence="5">
    <location>
        <begin position="76"/>
        <end position="286"/>
    </location>
</feature>
<dbReference type="GO" id="GO:0005576">
    <property type="term" value="C:extracellular region"/>
    <property type="evidence" value="ECO:0007669"/>
    <property type="project" value="UniProtKB-SubCell"/>
</dbReference>
<dbReference type="Ensembl" id="ENSCLAT00000002755.1">
    <property type="protein sequence ID" value="ENSCLAP00000002699.1"/>
    <property type="gene ID" value="ENSCLAG00000001949.1"/>
</dbReference>
<dbReference type="GeneTree" id="ENSGT01020000230389"/>
<dbReference type="PROSITE" id="PS50240">
    <property type="entry name" value="TRYPSIN_DOM"/>
    <property type="match status" value="1"/>
</dbReference>
<evidence type="ECO:0000259" key="5">
    <source>
        <dbReference type="PROSITE" id="PS50240"/>
    </source>
</evidence>
<protein>
    <submittedName>
        <fullName evidence="6">Probable inactive serine protease 58</fullName>
    </submittedName>
</protein>
<sequence length="288" mass="32281">MMLGRFLGSEQKHQAARVTDPALYTETMYSLNRLSAPAGSQPAMRGYLIFIFMSATGVALEQSHTKLKILDEISIPYLVYLQASPEPCVGSLIHPEWILTAAHCSLPKAIRLGVHQPSIKNKKEQSRNYSLAVTHPEFDEKTLKNDLMLLKLSRDAGITNYVGTIAIALEPVPFNDSCFIPTWTWNDYKNFTDPDNLMWINQHVLPSHDCLNMLLQQEQRTSVNIMCVGQPLIVLSKIKEVSAAPAICSGRVHGILSWTKGALTLGSEGFFTEVHPYARWILEIMNTR</sequence>
<dbReference type="RefSeq" id="XP_005405452.1">
    <property type="nucleotide sequence ID" value="XM_005405395.1"/>
</dbReference>
<dbReference type="InterPro" id="IPR043504">
    <property type="entry name" value="Peptidase_S1_PA_chymotrypsin"/>
</dbReference>
<dbReference type="GO" id="GO:2000243">
    <property type="term" value="P:positive regulation of reproductive process"/>
    <property type="evidence" value="ECO:0007669"/>
    <property type="project" value="UniProtKB-ARBA"/>
</dbReference>
<dbReference type="FunFam" id="2.40.10.10:FF:000049">
    <property type="entry name" value="probable inactive serine protease 37"/>
    <property type="match status" value="1"/>
</dbReference>
<keyword evidence="3" id="KW-0732">Signal</keyword>
<dbReference type="PROSITE" id="PS00134">
    <property type="entry name" value="TRYPSIN_HIS"/>
    <property type="match status" value="1"/>
</dbReference>
<keyword evidence="7" id="KW-1185">Reference proteome</keyword>
<dbReference type="GO" id="GO:0004252">
    <property type="term" value="F:serine-type endopeptidase activity"/>
    <property type="evidence" value="ECO:0007669"/>
    <property type="project" value="InterPro"/>
</dbReference>
<dbReference type="FunFam" id="2.40.10.10:FF:000005">
    <property type="entry name" value="Serine protease 37"/>
    <property type="match status" value="1"/>
</dbReference>
<keyword evidence="2" id="KW-0964">Secreted</keyword>
<dbReference type="SUPFAM" id="SSF50494">
    <property type="entry name" value="Trypsin-like serine proteases"/>
    <property type="match status" value="1"/>
</dbReference>
<comment type="subcellular location">
    <subcellularLocation>
        <location evidence="1">Secreted</location>
    </subcellularLocation>
</comment>
<name>A0A8C2UN64_CHILA</name>
<dbReference type="Proteomes" id="UP000694398">
    <property type="component" value="Unassembled WGS sequence"/>
</dbReference>
<evidence type="ECO:0000256" key="1">
    <source>
        <dbReference type="ARBA" id="ARBA00004613"/>
    </source>
</evidence>
<reference evidence="6" key="1">
    <citation type="submission" date="2025-08" db="UniProtKB">
        <authorList>
            <consortium name="Ensembl"/>
        </authorList>
    </citation>
    <scope>IDENTIFICATION</scope>
</reference>
<dbReference type="GO" id="GO:0030141">
    <property type="term" value="C:secretory granule"/>
    <property type="evidence" value="ECO:0007669"/>
    <property type="project" value="TreeGrafter"/>
</dbReference>
<evidence type="ECO:0000256" key="4">
    <source>
        <dbReference type="ARBA" id="ARBA00023157"/>
    </source>
</evidence>
<dbReference type="Pfam" id="PF00089">
    <property type="entry name" value="Trypsin"/>
    <property type="match status" value="1"/>
</dbReference>
<dbReference type="OMA" id="FFTEVHP"/>
<dbReference type="PANTHER" id="PTHR24271">
    <property type="entry name" value="KALLIKREIN-RELATED"/>
    <property type="match status" value="1"/>
</dbReference>
<organism evidence="6 7">
    <name type="scientific">Chinchilla lanigera</name>
    <name type="common">Long-tailed chinchilla</name>
    <name type="synonym">Chinchilla villidera</name>
    <dbReference type="NCBI Taxonomy" id="34839"/>
    <lineage>
        <taxon>Eukaryota</taxon>
        <taxon>Metazoa</taxon>
        <taxon>Chordata</taxon>
        <taxon>Craniata</taxon>
        <taxon>Vertebrata</taxon>
        <taxon>Euteleostomi</taxon>
        <taxon>Mammalia</taxon>
        <taxon>Eutheria</taxon>
        <taxon>Euarchontoglires</taxon>
        <taxon>Glires</taxon>
        <taxon>Rodentia</taxon>
        <taxon>Hystricomorpha</taxon>
        <taxon>Chinchillidae</taxon>
        <taxon>Chinchilla</taxon>
    </lineage>
</organism>
<dbReference type="AlphaFoldDB" id="A0A8C2UN64"/>
<evidence type="ECO:0000313" key="6">
    <source>
        <dbReference type="Ensembl" id="ENSCLAP00000002699.1"/>
    </source>
</evidence>
<dbReference type="InterPro" id="IPR001314">
    <property type="entry name" value="Peptidase_S1A"/>
</dbReference>
<dbReference type="PANTHER" id="PTHR24271:SF44">
    <property type="entry name" value="1700074P13RIK PROTEIN"/>
    <property type="match status" value="1"/>
</dbReference>